<evidence type="ECO:0000313" key="2">
    <source>
        <dbReference type="EMBL" id="GBP92356.1"/>
    </source>
</evidence>
<dbReference type="Proteomes" id="UP000299102">
    <property type="component" value="Unassembled WGS sequence"/>
</dbReference>
<proteinExistence type="predicted"/>
<feature type="region of interest" description="Disordered" evidence="1">
    <location>
        <begin position="44"/>
        <end position="72"/>
    </location>
</feature>
<accession>A0A4C1ZV30</accession>
<reference evidence="2 3" key="1">
    <citation type="journal article" date="2019" name="Commun. Biol.">
        <title>The bagworm genome reveals a unique fibroin gene that provides high tensile strength.</title>
        <authorList>
            <person name="Kono N."/>
            <person name="Nakamura H."/>
            <person name="Ohtoshi R."/>
            <person name="Tomita M."/>
            <person name="Numata K."/>
            <person name="Arakawa K."/>
        </authorList>
    </citation>
    <scope>NUCLEOTIDE SEQUENCE [LARGE SCALE GENOMIC DNA]</scope>
</reference>
<keyword evidence="3" id="KW-1185">Reference proteome</keyword>
<evidence type="ECO:0000256" key="1">
    <source>
        <dbReference type="SAM" id="MobiDB-lite"/>
    </source>
</evidence>
<sequence length="111" mass="11846">MNLHKLLVGIRPLKAEGPMRAHGFTCTPRRTSKRDDASFIIRNHVPHPEGAGRPAGPAAWKPHSVRVRGAGSTPPPAAVGCELLHTPACGLLSFRVDHECGFVVDALAELS</sequence>
<dbReference type="AlphaFoldDB" id="A0A4C1ZV30"/>
<protein>
    <submittedName>
        <fullName evidence="2">Uncharacterized protein</fullName>
    </submittedName>
</protein>
<dbReference type="EMBL" id="BGZK01002267">
    <property type="protein sequence ID" value="GBP92356.1"/>
    <property type="molecule type" value="Genomic_DNA"/>
</dbReference>
<gene>
    <name evidence="2" type="ORF">EVAR_65146_1</name>
</gene>
<organism evidence="2 3">
    <name type="scientific">Eumeta variegata</name>
    <name type="common">Bagworm moth</name>
    <name type="synonym">Eumeta japonica</name>
    <dbReference type="NCBI Taxonomy" id="151549"/>
    <lineage>
        <taxon>Eukaryota</taxon>
        <taxon>Metazoa</taxon>
        <taxon>Ecdysozoa</taxon>
        <taxon>Arthropoda</taxon>
        <taxon>Hexapoda</taxon>
        <taxon>Insecta</taxon>
        <taxon>Pterygota</taxon>
        <taxon>Neoptera</taxon>
        <taxon>Endopterygota</taxon>
        <taxon>Lepidoptera</taxon>
        <taxon>Glossata</taxon>
        <taxon>Ditrysia</taxon>
        <taxon>Tineoidea</taxon>
        <taxon>Psychidae</taxon>
        <taxon>Oiketicinae</taxon>
        <taxon>Eumeta</taxon>
    </lineage>
</organism>
<name>A0A4C1ZV30_EUMVA</name>
<evidence type="ECO:0000313" key="3">
    <source>
        <dbReference type="Proteomes" id="UP000299102"/>
    </source>
</evidence>
<comment type="caution">
    <text evidence="2">The sequence shown here is derived from an EMBL/GenBank/DDBJ whole genome shotgun (WGS) entry which is preliminary data.</text>
</comment>
<feature type="compositionally biased region" description="Low complexity" evidence="1">
    <location>
        <begin position="48"/>
        <end position="59"/>
    </location>
</feature>